<dbReference type="Pfam" id="PF02390">
    <property type="entry name" value="Methyltransf_4"/>
    <property type="match status" value="1"/>
</dbReference>
<dbReference type="NCBIfam" id="NF001080">
    <property type="entry name" value="PRK00121.2-2"/>
    <property type="match status" value="1"/>
</dbReference>
<dbReference type="RefSeq" id="WP_036786537.1">
    <property type="nucleotide sequence ID" value="NZ_AVBG01000015.1"/>
</dbReference>
<dbReference type="NCBIfam" id="TIGR00091">
    <property type="entry name" value="tRNA (guanosine(46)-N7)-methyltransferase TrmB"/>
    <property type="match status" value="1"/>
</dbReference>
<feature type="binding site" evidence="9">
    <location>
        <position position="96"/>
    </location>
    <ligand>
        <name>S-adenosyl-L-methionine</name>
        <dbReference type="ChEBI" id="CHEBI:59789"/>
    </ligand>
</feature>
<evidence type="ECO:0000256" key="7">
    <source>
        <dbReference type="ARBA" id="ARBA00060552"/>
    </source>
</evidence>
<feature type="binding site" evidence="9">
    <location>
        <position position="154"/>
    </location>
    <ligand>
        <name>substrate</name>
    </ligand>
</feature>
<dbReference type="UniPathway" id="UPA00989"/>
<comment type="catalytic activity">
    <reaction evidence="1 9">
        <text>guanosine(46) in tRNA + S-adenosyl-L-methionine = N(7)-methylguanosine(46) in tRNA + S-adenosyl-L-homocysteine</text>
        <dbReference type="Rhea" id="RHEA:42708"/>
        <dbReference type="Rhea" id="RHEA-COMP:10188"/>
        <dbReference type="Rhea" id="RHEA-COMP:10189"/>
        <dbReference type="ChEBI" id="CHEBI:57856"/>
        <dbReference type="ChEBI" id="CHEBI:59789"/>
        <dbReference type="ChEBI" id="CHEBI:74269"/>
        <dbReference type="ChEBI" id="CHEBI:74480"/>
        <dbReference type="EC" id="2.1.1.33"/>
    </reaction>
</comment>
<dbReference type="EMBL" id="AVBG01000015">
    <property type="protein sequence ID" value="KGP90194.1"/>
    <property type="molecule type" value="Genomic_DNA"/>
</dbReference>
<keyword evidence="6 9" id="KW-0819">tRNA processing</keyword>
<dbReference type="HAMAP" id="MF_01057">
    <property type="entry name" value="tRNA_methyltr_TrmB"/>
    <property type="match status" value="1"/>
</dbReference>
<gene>
    <name evidence="9" type="primary">trmB</name>
    <name evidence="10" type="ORF">N780_06500</name>
</gene>
<feature type="binding site" evidence="9">
    <location>
        <position position="44"/>
    </location>
    <ligand>
        <name>S-adenosyl-L-methionine</name>
        <dbReference type="ChEBI" id="CHEBI:59789"/>
    </ligand>
</feature>
<dbReference type="PROSITE" id="PS51625">
    <property type="entry name" value="SAM_MT_TRMB"/>
    <property type="match status" value="1"/>
</dbReference>
<dbReference type="SUPFAM" id="SSF53335">
    <property type="entry name" value="S-adenosyl-L-methionine-dependent methyltransferases"/>
    <property type="match status" value="1"/>
</dbReference>
<organism evidence="10 11">
    <name type="scientific">Pontibacillus chungwhensis BH030062</name>
    <dbReference type="NCBI Taxonomy" id="1385513"/>
    <lineage>
        <taxon>Bacteria</taxon>
        <taxon>Bacillati</taxon>
        <taxon>Bacillota</taxon>
        <taxon>Bacilli</taxon>
        <taxon>Bacillales</taxon>
        <taxon>Bacillaceae</taxon>
        <taxon>Pontibacillus</taxon>
    </lineage>
</organism>
<evidence type="ECO:0000256" key="5">
    <source>
        <dbReference type="ARBA" id="ARBA00022691"/>
    </source>
</evidence>
<evidence type="ECO:0000256" key="2">
    <source>
        <dbReference type="ARBA" id="ARBA00003015"/>
    </source>
</evidence>
<dbReference type="InterPro" id="IPR055361">
    <property type="entry name" value="tRNA_methyltr_TrmB_bact"/>
</dbReference>
<evidence type="ECO:0000256" key="1">
    <source>
        <dbReference type="ARBA" id="ARBA00000142"/>
    </source>
</evidence>
<protein>
    <recommendedName>
        <fullName evidence="9">tRNA (guanine-N(7)-)-methyltransferase</fullName>
        <ecNumber evidence="9">2.1.1.33</ecNumber>
    </recommendedName>
    <alternativeName>
        <fullName evidence="9">tRNA (guanine(46)-N(7))-methyltransferase</fullName>
    </alternativeName>
    <alternativeName>
        <fullName evidence="9">tRNA(m7G46)-methyltransferase</fullName>
    </alternativeName>
</protein>
<comment type="function">
    <text evidence="2 9">Catalyzes the formation of N(7)-methylguanine at position 46 (m7G46) in tRNA.</text>
</comment>
<dbReference type="Proteomes" id="UP000030153">
    <property type="component" value="Unassembled WGS sequence"/>
</dbReference>
<reference evidence="10 11" key="1">
    <citation type="submission" date="2013-08" db="EMBL/GenBank/DDBJ databases">
        <title>Genome of Pontibacillus chungwhensis.</title>
        <authorList>
            <person name="Wang Q."/>
            <person name="Wang G."/>
        </authorList>
    </citation>
    <scope>NUCLEOTIDE SEQUENCE [LARGE SCALE GENOMIC DNA]</scope>
    <source>
        <strain evidence="10 11">BH030062</strain>
    </source>
</reference>
<evidence type="ECO:0000256" key="6">
    <source>
        <dbReference type="ARBA" id="ARBA00022694"/>
    </source>
</evidence>
<sequence length="217" mass="25418">MRLRNKPWADDFMHENNHVVVEEPFSKKENWNHEFTEDQPLHLEIGSGKGAFISGMGKQHPEINFIGIERVKSVIVGALRKVLDAQVSNVRLLNVDASDLRDLFGDNEVDQLYLNFSDPWPKSRHEKRRLTFHTFLEQYEAVLKPNGQIVMKTDNQHLFEYSLMSFSQYGCKIEEVNLDLHTLEDPYNVMTEYEEKFSNKGQPIYRCRVRFPSNPTD</sequence>
<dbReference type="OrthoDB" id="9802090at2"/>
<keyword evidence="11" id="KW-1185">Reference proteome</keyword>
<dbReference type="Gene3D" id="3.40.50.150">
    <property type="entry name" value="Vaccinia Virus protein VP39"/>
    <property type="match status" value="1"/>
</dbReference>
<dbReference type="AlphaFoldDB" id="A0A0A2UQG7"/>
<dbReference type="STRING" id="1385513.N780_06500"/>
<evidence type="ECO:0000313" key="10">
    <source>
        <dbReference type="EMBL" id="KGP90194.1"/>
    </source>
</evidence>
<evidence type="ECO:0000256" key="8">
    <source>
        <dbReference type="ARBA" id="ARBA00060767"/>
    </source>
</evidence>
<dbReference type="EC" id="2.1.1.33" evidence="9"/>
<comment type="similarity">
    <text evidence="8 9">Belongs to the class I-like SAM-binding methyltransferase superfamily. TrmB family.</text>
</comment>
<feature type="binding site" evidence="9">
    <location>
        <position position="122"/>
    </location>
    <ligand>
        <name>substrate</name>
    </ligand>
</feature>
<feature type="region of interest" description="Interaction with RNA" evidence="9">
    <location>
        <begin position="124"/>
        <end position="129"/>
    </location>
</feature>
<dbReference type="InterPro" id="IPR003358">
    <property type="entry name" value="tRNA_(Gua-N-7)_MeTrfase_Trmb"/>
</dbReference>
<dbReference type="PANTHER" id="PTHR23417">
    <property type="entry name" value="3-DEOXY-D-MANNO-OCTULOSONIC-ACID TRANSFERASE/TRNA GUANINE-N 7 - -METHYLTRANSFERASE"/>
    <property type="match status" value="1"/>
</dbReference>
<keyword evidence="4 9" id="KW-0808">Transferase</keyword>
<keyword evidence="3 9" id="KW-0489">Methyltransferase</keyword>
<dbReference type="CDD" id="cd02440">
    <property type="entry name" value="AdoMet_MTases"/>
    <property type="match status" value="1"/>
</dbReference>
<dbReference type="InterPro" id="IPR029063">
    <property type="entry name" value="SAM-dependent_MTases_sf"/>
</dbReference>
<dbReference type="GO" id="GO:0043527">
    <property type="term" value="C:tRNA methyltransferase complex"/>
    <property type="evidence" value="ECO:0007669"/>
    <property type="project" value="TreeGrafter"/>
</dbReference>
<feature type="binding site" evidence="9">
    <location>
        <begin position="191"/>
        <end position="194"/>
    </location>
    <ligand>
        <name>substrate</name>
    </ligand>
</feature>
<accession>A0A0A2UQG7</accession>
<evidence type="ECO:0000256" key="3">
    <source>
        <dbReference type="ARBA" id="ARBA00022603"/>
    </source>
</evidence>
<evidence type="ECO:0000256" key="9">
    <source>
        <dbReference type="HAMAP-Rule" id="MF_01057"/>
    </source>
</evidence>
<name>A0A0A2UQG7_9BACI</name>
<evidence type="ECO:0000313" key="11">
    <source>
        <dbReference type="Proteomes" id="UP000030153"/>
    </source>
</evidence>
<evidence type="ECO:0000256" key="4">
    <source>
        <dbReference type="ARBA" id="ARBA00022679"/>
    </source>
</evidence>
<comment type="pathway">
    <text evidence="7 9">tRNA modification; N(7)-methylguanine-tRNA biosynthesis.</text>
</comment>
<proteinExistence type="inferred from homology"/>
<keyword evidence="5 9" id="KW-0949">S-adenosyl-L-methionine</keyword>
<feature type="binding site" evidence="9">
    <location>
        <position position="69"/>
    </location>
    <ligand>
        <name>S-adenosyl-L-methionine</name>
        <dbReference type="ChEBI" id="CHEBI:59789"/>
    </ligand>
</feature>
<dbReference type="eggNOG" id="COG0220">
    <property type="taxonomic scope" value="Bacteria"/>
</dbReference>
<comment type="caution">
    <text evidence="10">The sequence shown here is derived from an EMBL/GenBank/DDBJ whole genome shotgun (WGS) entry which is preliminary data.</text>
</comment>
<feature type="binding site" evidence="9">
    <location>
        <position position="118"/>
    </location>
    <ligand>
        <name>S-adenosyl-L-methionine</name>
        <dbReference type="ChEBI" id="CHEBI:59789"/>
    </ligand>
</feature>
<dbReference type="PANTHER" id="PTHR23417:SF14">
    <property type="entry name" value="PENTACOTRIPEPTIDE-REPEAT REGION OF PRORP DOMAIN-CONTAINING PROTEIN"/>
    <property type="match status" value="1"/>
</dbReference>
<dbReference type="FunFam" id="3.40.50.150:FF:000035">
    <property type="entry name" value="tRNA (guanine-N(7)-)-methyltransferase"/>
    <property type="match status" value="1"/>
</dbReference>
<dbReference type="GO" id="GO:0008176">
    <property type="term" value="F:tRNA (guanine(46)-N7)-methyltransferase activity"/>
    <property type="evidence" value="ECO:0007669"/>
    <property type="project" value="UniProtKB-UniRule"/>
</dbReference>